<protein>
    <submittedName>
        <fullName evidence="1">Uncharacterized protein</fullName>
    </submittedName>
</protein>
<sequence length="111" mass="12334">MDLLGNPDVEITVFVPVNKAFHSIAVPTGDSLEKVLERHIVEQKLPRPGSTHGERVSTLNPDTQIKVERNLTTGNMVVKRYPIANVTPAKVLREGDDAQNGVFYLIDRVFV</sequence>
<reference evidence="1" key="1">
    <citation type="submission" date="2022-06" db="EMBL/GenBank/DDBJ databases">
        <title>Phylogenomic reconstructions and comparative analyses of Kickxellomycotina fungi.</title>
        <authorList>
            <person name="Reynolds N.K."/>
            <person name="Stajich J.E."/>
            <person name="Barry K."/>
            <person name="Grigoriev I.V."/>
            <person name="Crous P."/>
            <person name="Smith M.E."/>
        </authorList>
    </citation>
    <scope>NUCLEOTIDE SEQUENCE</scope>
    <source>
        <strain evidence="1">RSA 2271</strain>
    </source>
</reference>
<gene>
    <name evidence="1" type="ORF">EV182_000607</name>
</gene>
<dbReference type="Proteomes" id="UP001145114">
    <property type="component" value="Unassembled WGS sequence"/>
</dbReference>
<dbReference type="EMBL" id="JAMZIH010000035">
    <property type="protein sequence ID" value="KAJ1680142.1"/>
    <property type="molecule type" value="Genomic_DNA"/>
</dbReference>
<proteinExistence type="predicted"/>
<evidence type="ECO:0000313" key="2">
    <source>
        <dbReference type="Proteomes" id="UP001145114"/>
    </source>
</evidence>
<accession>A0ACC1HY25</accession>
<organism evidence="1 2">
    <name type="scientific">Spiromyces aspiralis</name>
    <dbReference type="NCBI Taxonomy" id="68401"/>
    <lineage>
        <taxon>Eukaryota</taxon>
        <taxon>Fungi</taxon>
        <taxon>Fungi incertae sedis</taxon>
        <taxon>Zoopagomycota</taxon>
        <taxon>Kickxellomycotina</taxon>
        <taxon>Kickxellomycetes</taxon>
        <taxon>Kickxellales</taxon>
        <taxon>Kickxellaceae</taxon>
        <taxon>Spiromyces</taxon>
    </lineage>
</organism>
<name>A0ACC1HY25_9FUNG</name>
<comment type="caution">
    <text evidence="1">The sequence shown here is derived from an EMBL/GenBank/DDBJ whole genome shotgun (WGS) entry which is preliminary data.</text>
</comment>
<evidence type="ECO:0000313" key="1">
    <source>
        <dbReference type="EMBL" id="KAJ1680142.1"/>
    </source>
</evidence>
<keyword evidence="2" id="KW-1185">Reference proteome</keyword>